<comment type="similarity">
    <text evidence="1 6">Belongs to the acylphosphatase family.</text>
</comment>
<dbReference type="Proteomes" id="UP000324285">
    <property type="component" value="Chromosome"/>
</dbReference>
<dbReference type="InterPro" id="IPR001792">
    <property type="entry name" value="Acylphosphatase-like_dom"/>
</dbReference>
<organism evidence="8 9">
    <name type="scientific">Halomonas binhaiensis</name>
    <dbReference type="NCBI Taxonomy" id="2562282"/>
    <lineage>
        <taxon>Bacteria</taxon>
        <taxon>Pseudomonadati</taxon>
        <taxon>Pseudomonadota</taxon>
        <taxon>Gammaproteobacteria</taxon>
        <taxon>Oceanospirillales</taxon>
        <taxon>Halomonadaceae</taxon>
        <taxon>Halomonas</taxon>
    </lineage>
</organism>
<dbReference type="RefSeq" id="WP_149284880.1">
    <property type="nucleotide sequence ID" value="NZ_CP038437.2"/>
</dbReference>
<dbReference type="EC" id="3.6.1.7" evidence="2 5"/>
<dbReference type="GO" id="GO:0003998">
    <property type="term" value="F:acylphosphatase activity"/>
    <property type="evidence" value="ECO:0007669"/>
    <property type="project" value="UniProtKB-EC"/>
</dbReference>
<comment type="catalytic activity">
    <reaction evidence="4 5">
        <text>an acyl phosphate + H2O = a carboxylate + phosphate + H(+)</text>
        <dbReference type="Rhea" id="RHEA:14965"/>
        <dbReference type="ChEBI" id="CHEBI:15377"/>
        <dbReference type="ChEBI" id="CHEBI:15378"/>
        <dbReference type="ChEBI" id="CHEBI:29067"/>
        <dbReference type="ChEBI" id="CHEBI:43474"/>
        <dbReference type="ChEBI" id="CHEBI:59918"/>
        <dbReference type="EC" id="3.6.1.7"/>
    </reaction>
</comment>
<proteinExistence type="inferred from homology"/>
<dbReference type="Pfam" id="PF00708">
    <property type="entry name" value="Acylphosphatase"/>
    <property type="match status" value="1"/>
</dbReference>
<keyword evidence="9" id="KW-1185">Reference proteome</keyword>
<evidence type="ECO:0000313" key="8">
    <source>
        <dbReference type="EMBL" id="QEM81869.1"/>
    </source>
</evidence>
<evidence type="ECO:0000256" key="4">
    <source>
        <dbReference type="ARBA" id="ARBA00047645"/>
    </source>
</evidence>
<dbReference type="PANTHER" id="PTHR47268:SF4">
    <property type="entry name" value="ACYLPHOSPHATASE"/>
    <property type="match status" value="1"/>
</dbReference>
<gene>
    <name evidence="8" type="ORF">E4T21_10110</name>
</gene>
<protein>
    <recommendedName>
        <fullName evidence="3 5">acylphosphatase</fullName>
        <ecNumber evidence="2 5">3.6.1.7</ecNumber>
    </recommendedName>
</protein>
<feature type="active site" evidence="5">
    <location>
        <position position="39"/>
    </location>
</feature>
<dbReference type="InterPro" id="IPR020456">
    <property type="entry name" value="Acylphosphatase"/>
</dbReference>
<evidence type="ECO:0000256" key="3">
    <source>
        <dbReference type="ARBA" id="ARBA00015991"/>
    </source>
</evidence>
<reference evidence="8" key="1">
    <citation type="submission" date="2021-02" db="EMBL/GenBank/DDBJ databases">
        <title>Strain Y2R2, a novel species of the genus Halomonas.</title>
        <authorList>
            <person name="Huang H."/>
        </authorList>
    </citation>
    <scope>NUCLEOTIDE SEQUENCE</scope>
    <source>
        <strain evidence="8">Y2R2</strain>
    </source>
</reference>
<feature type="domain" description="Acylphosphatase-like" evidence="7">
    <location>
        <begin position="6"/>
        <end position="92"/>
    </location>
</feature>
<sequence length="92" mass="9996">MSATYCVRALVAGRVQGVYYRASTQRQALAVGLTGHAVNLVDGRVEVLLCGDSEAVDTVLRWLWKGPQGAQVTHVETEVVQPTPLPRHFHTG</sequence>
<evidence type="ECO:0000256" key="1">
    <source>
        <dbReference type="ARBA" id="ARBA00005614"/>
    </source>
</evidence>
<evidence type="ECO:0000256" key="5">
    <source>
        <dbReference type="PROSITE-ProRule" id="PRU00520"/>
    </source>
</evidence>
<evidence type="ECO:0000256" key="6">
    <source>
        <dbReference type="RuleBase" id="RU004168"/>
    </source>
</evidence>
<keyword evidence="5" id="KW-0378">Hydrolase</keyword>
<accession>A0A5C1NJB0</accession>
<dbReference type="EMBL" id="CP038437">
    <property type="protein sequence ID" value="QEM81869.1"/>
    <property type="molecule type" value="Genomic_DNA"/>
</dbReference>
<dbReference type="NCBIfam" id="NF011022">
    <property type="entry name" value="PRK14451.1"/>
    <property type="match status" value="1"/>
</dbReference>
<dbReference type="SUPFAM" id="SSF54975">
    <property type="entry name" value="Acylphosphatase/BLUF domain-like"/>
    <property type="match status" value="1"/>
</dbReference>
<dbReference type="InterPro" id="IPR036046">
    <property type="entry name" value="Acylphosphatase-like_dom_sf"/>
</dbReference>
<dbReference type="PROSITE" id="PS51160">
    <property type="entry name" value="ACYLPHOSPHATASE_3"/>
    <property type="match status" value="1"/>
</dbReference>
<feature type="active site" evidence="5">
    <location>
        <position position="21"/>
    </location>
</feature>
<dbReference type="Gene3D" id="3.30.70.100">
    <property type="match status" value="1"/>
</dbReference>
<dbReference type="AlphaFoldDB" id="A0A5C1NJB0"/>
<dbReference type="PANTHER" id="PTHR47268">
    <property type="entry name" value="ACYLPHOSPHATASE"/>
    <property type="match status" value="1"/>
</dbReference>
<dbReference type="OrthoDB" id="5295388at2"/>
<evidence type="ECO:0000256" key="2">
    <source>
        <dbReference type="ARBA" id="ARBA00012150"/>
    </source>
</evidence>
<evidence type="ECO:0000259" key="7">
    <source>
        <dbReference type="PROSITE" id="PS51160"/>
    </source>
</evidence>
<name>A0A5C1NJB0_9GAMM</name>
<dbReference type="KEGG" id="hbh:E4T21_10110"/>
<evidence type="ECO:0000313" key="9">
    <source>
        <dbReference type="Proteomes" id="UP000324285"/>
    </source>
</evidence>